<evidence type="ECO:0000313" key="2">
    <source>
        <dbReference type="Proteomes" id="UP000320887"/>
    </source>
</evidence>
<sequence length="203" mass="23166">MFYWNHHKTLLIGASGCGKTTLAEEQYLPTADRLMIVNTNYEFTNKLPSTRKLNEWSPSIPVYNPKSYNIKELDNIVRRVRCFSNVLFYLDDLDAFTGGSHICGEELKALMVNGRHQNIGVVISNKRIVGINKLILQQSHYLHLWNVSVRDYEVLKDWAEGLGYEGNIEDLCNLSTHTHALFVPSDSENPNATDPKIFAGFFE</sequence>
<protein>
    <submittedName>
        <fullName evidence="1">Uncharacterized protein</fullName>
    </submittedName>
</protein>
<reference evidence="1 2" key="1">
    <citation type="submission" date="2019-02" db="EMBL/GenBank/DDBJ databases">
        <title>Spindle-shaped viruses infect a marine ammonia-oxidizing thaumarchaeon.</title>
        <authorList>
            <person name="Kim J.-G."/>
            <person name="Kim S.-J."/>
            <person name="Rhee S.-K."/>
        </authorList>
    </citation>
    <scope>NUCLEOTIDE SEQUENCE [LARGE SCALE GENOMIC DNA]</scope>
    <source>
        <strain evidence="1">NSV4</strain>
    </source>
</reference>
<evidence type="ECO:0000313" key="1">
    <source>
        <dbReference type="EMBL" id="QDI74052.1"/>
    </source>
</evidence>
<name>A0A514K4I1_9VIRU</name>
<dbReference type="SUPFAM" id="SSF52540">
    <property type="entry name" value="P-loop containing nucleoside triphosphate hydrolases"/>
    <property type="match status" value="1"/>
</dbReference>
<dbReference type="InterPro" id="IPR027417">
    <property type="entry name" value="P-loop_NTPase"/>
</dbReference>
<dbReference type="Proteomes" id="UP000320887">
    <property type="component" value="Segment"/>
</dbReference>
<organism evidence="1 2">
    <name type="scientific">Nitrosopumilus spindle-shaped virus</name>
    <dbReference type="NCBI Taxonomy" id="2508184"/>
    <lineage>
        <taxon>Viruses</taxon>
        <taxon>Viruses incertae sedis</taxon>
        <taxon>Thaspiviridae</taxon>
        <taxon>Nitmarvirus</taxon>
        <taxon>Nitmarvirus maris</taxon>
        <taxon>Nitmarvirus NSV1</taxon>
    </lineage>
</organism>
<proteinExistence type="predicted"/>
<accession>A0A514K4I1</accession>
<dbReference type="Gene3D" id="3.40.50.300">
    <property type="entry name" value="P-loop containing nucleotide triphosphate hydrolases"/>
    <property type="match status" value="1"/>
</dbReference>
<dbReference type="EMBL" id="MK570056">
    <property type="protein sequence ID" value="QDI74052.1"/>
    <property type="molecule type" value="Genomic_DNA"/>
</dbReference>